<dbReference type="PANTHER" id="PTHR44591">
    <property type="entry name" value="STRESS RESPONSE REGULATOR PROTEIN 1"/>
    <property type="match status" value="1"/>
</dbReference>
<sequence length="139" mass="15370">MCASSDSGPVYRSTSRCETRTVLVVDDSSELTALVGAYLGRLSDVSVRTETDPRAALAQLDERVDCVVCDYEMPEMDGFAVLEAVRERYPDLPFVLFTVADEHSVAERARERGARYVRKGPAAGGFDQLTETVERELDD</sequence>
<protein>
    <submittedName>
        <fullName evidence="4">Response regulator</fullName>
    </submittedName>
</protein>
<dbReference type="Pfam" id="PF00072">
    <property type="entry name" value="Response_reg"/>
    <property type="match status" value="1"/>
</dbReference>
<accession>A0ABD5Y1I4</accession>
<reference evidence="4 5" key="1">
    <citation type="journal article" date="2019" name="Int. J. Syst. Evol. Microbiol.">
        <title>The Global Catalogue of Microorganisms (GCM) 10K type strain sequencing project: providing services to taxonomists for standard genome sequencing and annotation.</title>
        <authorList>
            <consortium name="The Broad Institute Genomics Platform"/>
            <consortium name="The Broad Institute Genome Sequencing Center for Infectious Disease"/>
            <person name="Wu L."/>
            <person name="Ma J."/>
        </authorList>
    </citation>
    <scope>NUCLEOTIDE SEQUENCE [LARGE SCALE GENOMIC DNA]</scope>
    <source>
        <strain evidence="4 5">XZYJT29</strain>
    </source>
</reference>
<keyword evidence="1 2" id="KW-0597">Phosphoprotein</keyword>
<comment type="caution">
    <text evidence="4">The sequence shown here is derived from an EMBL/GenBank/DDBJ whole genome shotgun (WGS) entry which is preliminary data.</text>
</comment>
<evidence type="ECO:0000256" key="2">
    <source>
        <dbReference type="PROSITE-ProRule" id="PRU00169"/>
    </source>
</evidence>
<dbReference type="Proteomes" id="UP001596432">
    <property type="component" value="Unassembled WGS sequence"/>
</dbReference>
<dbReference type="AlphaFoldDB" id="A0ABD5Y1I4"/>
<dbReference type="Gene3D" id="3.40.50.2300">
    <property type="match status" value="1"/>
</dbReference>
<dbReference type="InterPro" id="IPR011006">
    <property type="entry name" value="CheY-like_superfamily"/>
</dbReference>
<dbReference type="PANTHER" id="PTHR44591:SF3">
    <property type="entry name" value="RESPONSE REGULATORY DOMAIN-CONTAINING PROTEIN"/>
    <property type="match status" value="1"/>
</dbReference>
<evidence type="ECO:0000313" key="4">
    <source>
        <dbReference type="EMBL" id="MFC7140791.1"/>
    </source>
</evidence>
<gene>
    <name evidence="4" type="ORF">ACFQMA_13285</name>
</gene>
<dbReference type="InterPro" id="IPR001789">
    <property type="entry name" value="Sig_transdc_resp-reg_receiver"/>
</dbReference>
<dbReference type="SUPFAM" id="SSF52172">
    <property type="entry name" value="CheY-like"/>
    <property type="match status" value="1"/>
</dbReference>
<dbReference type="InterPro" id="IPR050595">
    <property type="entry name" value="Bact_response_regulator"/>
</dbReference>
<evidence type="ECO:0000313" key="5">
    <source>
        <dbReference type="Proteomes" id="UP001596432"/>
    </source>
</evidence>
<dbReference type="SMART" id="SM00448">
    <property type="entry name" value="REC"/>
    <property type="match status" value="1"/>
</dbReference>
<dbReference type="RefSeq" id="WP_274321882.1">
    <property type="nucleotide sequence ID" value="NZ_CP118158.1"/>
</dbReference>
<keyword evidence="5" id="KW-1185">Reference proteome</keyword>
<feature type="domain" description="Response regulatory" evidence="3">
    <location>
        <begin position="21"/>
        <end position="139"/>
    </location>
</feature>
<evidence type="ECO:0000259" key="3">
    <source>
        <dbReference type="PROSITE" id="PS50110"/>
    </source>
</evidence>
<proteinExistence type="predicted"/>
<name>A0ABD5Y1I4_9EURY</name>
<evidence type="ECO:0000256" key="1">
    <source>
        <dbReference type="ARBA" id="ARBA00022553"/>
    </source>
</evidence>
<dbReference type="PROSITE" id="PS50110">
    <property type="entry name" value="RESPONSE_REGULATORY"/>
    <property type="match status" value="1"/>
</dbReference>
<dbReference type="EMBL" id="JBHTAS010000001">
    <property type="protein sequence ID" value="MFC7140791.1"/>
    <property type="molecule type" value="Genomic_DNA"/>
</dbReference>
<organism evidence="4 5">
    <name type="scientific">Halosimplex aquaticum</name>
    <dbReference type="NCBI Taxonomy" id="3026162"/>
    <lineage>
        <taxon>Archaea</taxon>
        <taxon>Methanobacteriati</taxon>
        <taxon>Methanobacteriota</taxon>
        <taxon>Stenosarchaea group</taxon>
        <taxon>Halobacteria</taxon>
        <taxon>Halobacteriales</taxon>
        <taxon>Haloarculaceae</taxon>
        <taxon>Halosimplex</taxon>
    </lineage>
</organism>
<feature type="modified residue" description="4-aspartylphosphate" evidence="2">
    <location>
        <position position="70"/>
    </location>
</feature>
<dbReference type="GeneID" id="78821097"/>